<dbReference type="Proteomes" id="UP000003277">
    <property type="component" value="Unassembled WGS sequence"/>
</dbReference>
<dbReference type="OrthoDB" id="9815206at2"/>
<evidence type="ECO:0000256" key="3">
    <source>
        <dbReference type="ARBA" id="ARBA00023306"/>
    </source>
</evidence>
<evidence type="ECO:0000256" key="5">
    <source>
        <dbReference type="SAM" id="MobiDB-lite"/>
    </source>
</evidence>
<dbReference type="PANTHER" id="PTHR35798">
    <property type="entry name" value="CELL DIVISION PROTEIN SEPF"/>
    <property type="match status" value="1"/>
</dbReference>
<dbReference type="PANTHER" id="PTHR35798:SF1">
    <property type="entry name" value="CELL DIVISION PROTEIN SEPF"/>
    <property type="match status" value="1"/>
</dbReference>
<comment type="caution">
    <text evidence="6">The sequence shown here is derived from an EMBL/GenBank/DDBJ whole genome shotgun (WGS) entry which is preliminary data.</text>
</comment>
<dbReference type="InterPro" id="IPR007561">
    <property type="entry name" value="Cell_div_SepF/SepF-rel"/>
</dbReference>
<dbReference type="PATRIC" id="fig|742743.3.peg.1846"/>
<gene>
    <name evidence="6" type="ORF">HMPREF9453_01814</name>
</gene>
<evidence type="ECO:0008006" key="8">
    <source>
        <dbReference type="Google" id="ProtNLM"/>
    </source>
</evidence>
<keyword evidence="1" id="KW-0132">Cell division</keyword>
<dbReference type="STRING" id="742743.HMPREF9453_01814"/>
<dbReference type="InterPro" id="IPR023052">
    <property type="entry name" value="Cell_div_SepF"/>
</dbReference>
<organism evidence="6 7">
    <name type="scientific">Dialister succinatiphilus YIT 11850</name>
    <dbReference type="NCBI Taxonomy" id="742743"/>
    <lineage>
        <taxon>Bacteria</taxon>
        <taxon>Bacillati</taxon>
        <taxon>Bacillota</taxon>
        <taxon>Negativicutes</taxon>
        <taxon>Veillonellales</taxon>
        <taxon>Veillonellaceae</taxon>
        <taxon>Dialister</taxon>
    </lineage>
</organism>
<dbReference type="Pfam" id="PF04472">
    <property type="entry name" value="SepF"/>
    <property type="match status" value="1"/>
</dbReference>
<proteinExistence type="predicted"/>
<dbReference type="EMBL" id="ADLT01000058">
    <property type="protein sequence ID" value="EHO62280.1"/>
    <property type="molecule type" value="Genomic_DNA"/>
</dbReference>
<sequence length="140" mass="15331">MSFLSKGVNWLKSQFEEAPEEDSYEEQERDEGEDVPAAGALPARSIRPQEVDIMVPGSYGDARRAVDALARGMTVIVVLNDNVDDEAASRFVDFMSGAVYMAHGDVMLLNDDVLICVPSTVDLHEDRLAFVSGIPTWKGP</sequence>
<evidence type="ECO:0000313" key="7">
    <source>
        <dbReference type="Proteomes" id="UP000003277"/>
    </source>
</evidence>
<dbReference type="AlphaFoldDB" id="H1D2I3"/>
<reference evidence="6 7" key="1">
    <citation type="submission" date="2011-11" db="EMBL/GenBank/DDBJ databases">
        <title>The Genome Sequence of Dialister succinatiphilus YIT 11850.</title>
        <authorList>
            <consortium name="The Broad Institute Genome Sequencing Platform"/>
            <person name="Earl A."/>
            <person name="Ward D."/>
            <person name="Feldgarden M."/>
            <person name="Gevers D."/>
            <person name="Morotomi M."/>
            <person name="Young S.K."/>
            <person name="Zeng Q."/>
            <person name="Gargeya S."/>
            <person name="Fitzgerald M."/>
            <person name="Haas B."/>
            <person name="Abouelleil A."/>
            <person name="Alvarado L."/>
            <person name="Arachchi H.M."/>
            <person name="Berlin A."/>
            <person name="Brown A."/>
            <person name="Chapman S.B."/>
            <person name="Dunbar C."/>
            <person name="Gearin G."/>
            <person name="Goldberg J."/>
            <person name="Griggs A."/>
            <person name="Gujja S."/>
            <person name="Heiman D."/>
            <person name="Howarth C."/>
            <person name="Lui A."/>
            <person name="MacDonald P.J.P."/>
            <person name="Montmayeur A."/>
            <person name="Murphy C."/>
            <person name="Neiman D."/>
            <person name="Pearson M."/>
            <person name="Priest M."/>
            <person name="Roberts A."/>
            <person name="Saif S."/>
            <person name="Shea T."/>
            <person name="Sisk P."/>
            <person name="Stolte C."/>
            <person name="Sykes S."/>
            <person name="Wortman J."/>
            <person name="Nusbaum C."/>
            <person name="Birren B."/>
        </authorList>
    </citation>
    <scope>NUCLEOTIDE SEQUENCE [LARGE SCALE GENOMIC DNA]</scope>
    <source>
        <strain evidence="6 7">YIT 11850</strain>
    </source>
</reference>
<dbReference type="RefSeq" id="WP_008860308.1">
    <property type="nucleotide sequence ID" value="NZ_JH591189.1"/>
</dbReference>
<name>H1D2I3_9FIRM</name>
<feature type="compositionally biased region" description="Acidic residues" evidence="5">
    <location>
        <begin position="17"/>
        <end position="34"/>
    </location>
</feature>
<dbReference type="InterPro" id="IPR038594">
    <property type="entry name" value="SepF-like_sf"/>
</dbReference>
<feature type="region of interest" description="Disordered" evidence="5">
    <location>
        <begin position="14"/>
        <end position="41"/>
    </location>
</feature>
<comment type="function">
    <text evidence="4">Cell division protein that is part of the divisome complex and is recruited early to the Z-ring. Probably stimulates Z-ring formation, perhaps through the cross-linking of FtsZ protofilaments. Its function overlaps with FtsA.</text>
</comment>
<evidence type="ECO:0000256" key="2">
    <source>
        <dbReference type="ARBA" id="ARBA00023210"/>
    </source>
</evidence>
<protein>
    <recommendedName>
        <fullName evidence="8">Cell division protein SepF</fullName>
    </recommendedName>
</protein>
<keyword evidence="3" id="KW-0131">Cell cycle</keyword>
<evidence type="ECO:0000313" key="6">
    <source>
        <dbReference type="EMBL" id="EHO62280.1"/>
    </source>
</evidence>
<evidence type="ECO:0000256" key="4">
    <source>
        <dbReference type="ARBA" id="ARBA00044936"/>
    </source>
</evidence>
<keyword evidence="7" id="KW-1185">Reference proteome</keyword>
<dbReference type="Gene3D" id="3.30.110.150">
    <property type="entry name" value="SepF-like protein"/>
    <property type="match status" value="1"/>
</dbReference>
<accession>H1D2I3</accession>
<evidence type="ECO:0000256" key="1">
    <source>
        <dbReference type="ARBA" id="ARBA00022618"/>
    </source>
</evidence>
<dbReference type="HOGENOM" id="CLU_1882443_0_0_9"/>
<dbReference type="GO" id="GO:0000917">
    <property type="term" value="P:division septum assembly"/>
    <property type="evidence" value="ECO:0007669"/>
    <property type="project" value="UniProtKB-KW"/>
</dbReference>
<keyword evidence="2" id="KW-0717">Septation</keyword>